<accession>K9UBH9</accession>
<dbReference type="Pfam" id="PF02518">
    <property type="entry name" value="HATPase_c"/>
    <property type="match status" value="1"/>
</dbReference>
<dbReference type="FunFam" id="3.30.565.10:FF:000006">
    <property type="entry name" value="Sensor histidine kinase WalK"/>
    <property type="match status" value="1"/>
</dbReference>
<dbReference type="KEGG" id="cmp:Cha6605_0942"/>
<dbReference type="GO" id="GO:0000155">
    <property type="term" value="F:phosphorelay sensor kinase activity"/>
    <property type="evidence" value="ECO:0007669"/>
    <property type="project" value="InterPro"/>
</dbReference>
<dbReference type="CDD" id="cd06225">
    <property type="entry name" value="HAMP"/>
    <property type="match status" value="1"/>
</dbReference>
<feature type="domain" description="HAMP" evidence="10">
    <location>
        <begin position="213"/>
        <end position="267"/>
    </location>
</feature>
<dbReference type="CDD" id="cd00075">
    <property type="entry name" value="HATPase"/>
    <property type="match status" value="1"/>
</dbReference>
<proteinExistence type="predicted"/>
<dbReference type="SUPFAM" id="SSF55874">
    <property type="entry name" value="ATPase domain of HSP90 chaperone/DNA topoisomerase II/histidine kinase"/>
    <property type="match status" value="1"/>
</dbReference>
<evidence type="ECO:0000256" key="3">
    <source>
        <dbReference type="ARBA" id="ARBA00012438"/>
    </source>
</evidence>
<dbReference type="STRING" id="1173020.Cha6605_0942"/>
<dbReference type="InterPro" id="IPR036097">
    <property type="entry name" value="HisK_dim/P_sf"/>
</dbReference>
<dbReference type="PRINTS" id="PR00344">
    <property type="entry name" value="BCTRLSENSOR"/>
</dbReference>
<keyword evidence="4" id="KW-0597">Phosphoprotein</keyword>
<name>K9UBH9_CHAP6</name>
<dbReference type="SMART" id="SM00387">
    <property type="entry name" value="HATPase_c"/>
    <property type="match status" value="1"/>
</dbReference>
<keyword evidence="8" id="KW-0472">Membrane</keyword>
<dbReference type="InterPro" id="IPR003594">
    <property type="entry name" value="HATPase_dom"/>
</dbReference>
<feature type="domain" description="Histidine kinase" evidence="9">
    <location>
        <begin position="275"/>
        <end position="495"/>
    </location>
</feature>
<keyword evidence="7" id="KW-0902">Two-component regulatory system</keyword>
<dbReference type="SMART" id="SM00388">
    <property type="entry name" value="HisKA"/>
    <property type="match status" value="1"/>
</dbReference>
<dbReference type="HOGENOM" id="CLU_000445_89_6_3"/>
<organism evidence="11 12">
    <name type="scientific">Chamaesiphon minutus (strain ATCC 27169 / PCC 6605)</name>
    <dbReference type="NCBI Taxonomy" id="1173020"/>
    <lineage>
        <taxon>Bacteria</taxon>
        <taxon>Bacillati</taxon>
        <taxon>Cyanobacteriota</taxon>
        <taxon>Cyanophyceae</taxon>
        <taxon>Gomontiellales</taxon>
        <taxon>Chamaesiphonaceae</taxon>
        <taxon>Chamaesiphon</taxon>
    </lineage>
</organism>
<keyword evidence="12" id="KW-1185">Reference proteome</keyword>
<dbReference type="EC" id="2.7.13.3" evidence="3"/>
<evidence type="ECO:0000256" key="2">
    <source>
        <dbReference type="ARBA" id="ARBA00004370"/>
    </source>
</evidence>
<keyword evidence="5" id="KW-0808">Transferase</keyword>
<dbReference type="Gene3D" id="3.30.565.10">
    <property type="entry name" value="Histidine kinase-like ATPase, C-terminal domain"/>
    <property type="match status" value="1"/>
</dbReference>
<dbReference type="EMBL" id="CP003600">
    <property type="protein sequence ID" value="AFY92195.1"/>
    <property type="molecule type" value="Genomic_DNA"/>
</dbReference>
<evidence type="ECO:0000256" key="6">
    <source>
        <dbReference type="ARBA" id="ARBA00022777"/>
    </source>
</evidence>
<dbReference type="InterPro" id="IPR003661">
    <property type="entry name" value="HisK_dim/P_dom"/>
</dbReference>
<keyword evidence="6 11" id="KW-0418">Kinase</keyword>
<evidence type="ECO:0000259" key="10">
    <source>
        <dbReference type="PROSITE" id="PS50885"/>
    </source>
</evidence>
<dbReference type="GO" id="GO:0016020">
    <property type="term" value="C:membrane"/>
    <property type="evidence" value="ECO:0007669"/>
    <property type="project" value="UniProtKB-SubCell"/>
</dbReference>
<dbReference type="InterPro" id="IPR004358">
    <property type="entry name" value="Sig_transdc_His_kin-like_C"/>
</dbReference>
<dbReference type="Pfam" id="PF00512">
    <property type="entry name" value="HisKA"/>
    <property type="match status" value="1"/>
</dbReference>
<dbReference type="CDD" id="cd00082">
    <property type="entry name" value="HisKA"/>
    <property type="match status" value="1"/>
</dbReference>
<dbReference type="eggNOG" id="COG5002">
    <property type="taxonomic scope" value="Bacteria"/>
</dbReference>
<dbReference type="FunFam" id="1.10.287.130:FF:000001">
    <property type="entry name" value="Two-component sensor histidine kinase"/>
    <property type="match status" value="1"/>
</dbReference>
<dbReference type="Gene3D" id="1.10.287.130">
    <property type="match status" value="1"/>
</dbReference>
<dbReference type="InterPro" id="IPR050736">
    <property type="entry name" value="Sensor_HK_Regulatory"/>
</dbReference>
<comment type="subcellular location">
    <subcellularLocation>
        <location evidence="2">Membrane</location>
    </subcellularLocation>
</comment>
<evidence type="ECO:0000259" key="9">
    <source>
        <dbReference type="PROSITE" id="PS50109"/>
    </source>
</evidence>
<protein>
    <recommendedName>
        <fullName evidence="3">histidine kinase</fullName>
        <ecNumber evidence="3">2.7.13.3</ecNumber>
    </recommendedName>
</protein>
<dbReference type="Proteomes" id="UP000010366">
    <property type="component" value="Chromosome"/>
</dbReference>
<evidence type="ECO:0000256" key="8">
    <source>
        <dbReference type="ARBA" id="ARBA00023136"/>
    </source>
</evidence>
<dbReference type="Gene3D" id="6.10.340.10">
    <property type="match status" value="1"/>
</dbReference>
<dbReference type="PANTHER" id="PTHR43711:SF28">
    <property type="entry name" value="SENSOR HISTIDINE KINASE YXDK"/>
    <property type="match status" value="1"/>
</dbReference>
<dbReference type="Pfam" id="PF00672">
    <property type="entry name" value="HAMP"/>
    <property type="match status" value="1"/>
</dbReference>
<dbReference type="PROSITE" id="PS50109">
    <property type="entry name" value="HIS_KIN"/>
    <property type="match status" value="1"/>
</dbReference>
<dbReference type="SMART" id="SM00304">
    <property type="entry name" value="HAMP"/>
    <property type="match status" value="1"/>
</dbReference>
<gene>
    <name evidence="11" type="ORF">Cha6605_0942</name>
</gene>
<evidence type="ECO:0000313" key="11">
    <source>
        <dbReference type="EMBL" id="AFY92195.1"/>
    </source>
</evidence>
<dbReference type="InterPro" id="IPR036890">
    <property type="entry name" value="HATPase_C_sf"/>
</dbReference>
<dbReference type="PROSITE" id="PS50885">
    <property type="entry name" value="HAMP"/>
    <property type="match status" value="1"/>
</dbReference>
<dbReference type="PANTHER" id="PTHR43711">
    <property type="entry name" value="TWO-COMPONENT HISTIDINE KINASE"/>
    <property type="match status" value="1"/>
</dbReference>
<comment type="catalytic activity">
    <reaction evidence="1">
        <text>ATP + protein L-histidine = ADP + protein N-phospho-L-histidine.</text>
        <dbReference type="EC" id="2.7.13.3"/>
    </reaction>
</comment>
<sequence length="495" mass="54801">MPKLLEEMASIGVPMQPIDRFRAKLQQLKQQHFDPASLQFRLTVEISLLSILGLSSVAAWTSWKMQQLLITTHTQQVEYIATRFPRDVELYSEMLPVATGLQKTIDNVSVPGLAIWVKSTDGNQLLAQSSQVSDEIMSIADMPLKPQVYPVGDRYLILYRGLVTARNKPLGKVYMAQDVTSEQKQLMTAIQGLAAVCCLATIATIFAIALRIRQSLQPLQEMSQIAGAISAADLNKAQLQLTQAPSEVKELAQTFNMMLARLADAWENQRQFVGNVSHELRTPLTVVVGYLQSVLRRSTNLNDYQQEALSTAASEAERTVRLLQDLLNLARADSGYAHYHLERLSLNDVVAEIAQMTEKYSDRAIRVEATASIEAIADRDRLQQVLINLIDNAVKYSAAEQPIILSIDRCDGQAIIRVIDRGVGIPLQDQSRIFERFYRVDEARTRLPQAGIQATSDGHGLGLAIVKTLVEGMGGSISVRSKLGEGTEFTISLPT</sequence>
<reference evidence="11 12" key="1">
    <citation type="submission" date="2012-05" db="EMBL/GenBank/DDBJ databases">
        <title>Finished chromosome of genome of Chamaesiphon sp. PCC 6605.</title>
        <authorList>
            <consortium name="US DOE Joint Genome Institute"/>
            <person name="Gugger M."/>
            <person name="Coursin T."/>
            <person name="Rippka R."/>
            <person name="Tandeau De Marsac N."/>
            <person name="Huntemann M."/>
            <person name="Wei C.-L."/>
            <person name="Han J."/>
            <person name="Detter J.C."/>
            <person name="Han C."/>
            <person name="Tapia R."/>
            <person name="Chen A."/>
            <person name="Kyrpides N."/>
            <person name="Mavromatis K."/>
            <person name="Markowitz V."/>
            <person name="Szeto E."/>
            <person name="Ivanova N."/>
            <person name="Pagani I."/>
            <person name="Pati A."/>
            <person name="Goodwin L."/>
            <person name="Nordberg H.P."/>
            <person name="Cantor M.N."/>
            <person name="Hua S.X."/>
            <person name="Woyke T."/>
            <person name="Kerfeld C.A."/>
        </authorList>
    </citation>
    <scope>NUCLEOTIDE SEQUENCE [LARGE SCALE GENOMIC DNA]</scope>
    <source>
        <strain evidence="12">ATCC 27169 / PCC 6605</strain>
    </source>
</reference>
<dbReference type="InterPro" id="IPR003660">
    <property type="entry name" value="HAMP_dom"/>
</dbReference>
<evidence type="ECO:0000313" key="12">
    <source>
        <dbReference type="Proteomes" id="UP000010366"/>
    </source>
</evidence>
<evidence type="ECO:0000256" key="4">
    <source>
        <dbReference type="ARBA" id="ARBA00022553"/>
    </source>
</evidence>
<dbReference type="AlphaFoldDB" id="K9UBH9"/>
<evidence type="ECO:0000256" key="1">
    <source>
        <dbReference type="ARBA" id="ARBA00000085"/>
    </source>
</evidence>
<evidence type="ECO:0000256" key="5">
    <source>
        <dbReference type="ARBA" id="ARBA00022679"/>
    </source>
</evidence>
<dbReference type="SUPFAM" id="SSF47384">
    <property type="entry name" value="Homodimeric domain of signal transducing histidine kinase"/>
    <property type="match status" value="1"/>
</dbReference>
<dbReference type="InterPro" id="IPR005467">
    <property type="entry name" value="His_kinase_dom"/>
</dbReference>
<evidence type="ECO:0000256" key="7">
    <source>
        <dbReference type="ARBA" id="ARBA00023012"/>
    </source>
</evidence>